<dbReference type="AlphaFoldDB" id="A0A8H7SG85"/>
<organism evidence="2 3">
    <name type="scientific">Circinella minor</name>
    <dbReference type="NCBI Taxonomy" id="1195481"/>
    <lineage>
        <taxon>Eukaryota</taxon>
        <taxon>Fungi</taxon>
        <taxon>Fungi incertae sedis</taxon>
        <taxon>Mucoromycota</taxon>
        <taxon>Mucoromycotina</taxon>
        <taxon>Mucoromycetes</taxon>
        <taxon>Mucorales</taxon>
        <taxon>Lichtheimiaceae</taxon>
        <taxon>Circinella</taxon>
    </lineage>
</organism>
<evidence type="ECO:0000313" key="3">
    <source>
        <dbReference type="Proteomes" id="UP000646827"/>
    </source>
</evidence>
<dbReference type="Proteomes" id="UP000646827">
    <property type="component" value="Unassembled WGS sequence"/>
</dbReference>
<sequence length="125" mass="14258">MPPLSTTQLQKYLPSSSPSVTTTTSSSPPPLLLPERPPLLSQPSPQQPLPSNHHPPREQQHHTPAPISRWLPDSSTFFIKSYLPMNRHKSSSNNRIELVNQNYCFSHKTYYAYSWCPSCQTQIIF</sequence>
<reference evidence="2 3" key="1">
    <citation type="submission" date="2020-12" db="EMBL/GenBank/DDBJ databases">
        <title>Metabolic potential, ecology and presence of endohyphal bacteria is reflected in genomic diversity of Mucoromycotina.</title>
        <authorList>
            <person name="Muszewska A."/>
            <person name="Okrasinska A."/>
            <person name="Steczkiewicz K."/>
            <person name="Drgas O."/>
            <person name="Orlowska M."/>
            <person name="Perlinska-Lenart U."/>
            <person name="Aleksandrzak-Piekarczyk T."/>
            <person name="Szatraj K."/>
            <person name="Zielenkiewicz U."/>
            <person name="Pilsyk S."/>
            <person name="Malc E."/>
            <person name="Mieczkowski P."/>
            <person name="Kruszewska J.S."/>
            <person name="Biernat P."/>
            <person name="Pawlowska J."/>
        </authorList>
    </citation>
    <scope>NUCLEOTIDE SEQUENCE [LARGE SCALE GENOMIC DNA]</scope>
    <source>
        <strain evidence="2 3">CBS 142.35</strain>
    </source>
</reference>
<name>A0A8H7SG85_9FUNG</name>
<evidence type="ECO:0000313" key="2">
    <source>
        <dbReference type="EMBL" id="KAG2227533.1"/>
    </source>
</evidence>
<accession>A0A8H7SG85</accession>
<feature type="compositionally biased region" description="Pro residues" evidence="1">
    <location>
        <begin position="27"/>
        <end position="37"/>
    </location>
</feature>
<protein>
    <submittedName>
        <fullName evidence="2">Uncharacterized protein</fullName>
    </submittedName>
</protein>
<dbReference type="OrthoDB" id="2281314at2759"/>
<proteinExistence type="predicted"/>
<feature type="region of interest" description="Disordered" evidence="1">
    <location>
        <begin position="1"/>
        <end position="71"/>
    </location>
</feature>
<dbReference type="EMBL" id="JAEPRB010000006">
    <property type="protein sequence ID" value="KAG2227533.1"/>
    <property type="molecule type" value="Genomic_DNA"/>
</dbReference>
<comment type="caution">
    <text evidence="2">The sequence shown here is derived from an EMBL/GenBank/DDBJ whole genome shotgun (WGS) entry which is preliminary data.</text>
</comment>
<feature type="compositionally biased region" description="Low complexity" evidence="1">
    <location>
        <begin position="13"/>
        <end position="26"/>
    </location>
</feature>
<feature type="compositionally biased region" description="Polar residues" evidence="1">
    <location>
        <begin position="1"/>
        <end position="10"/>
    </location>
</feature>
<gene>
    <name evidence="2" type="ORF">INT45_002218</name>
</gene>
<evidence type="ECO:0000256" key="1">
    <source>
        <dbReference type="SAM" id="MobiDB-lite"/>
    </source>
</evidence>
<keyword evidence="3" id="KW-1185">Reference proteome</keyword>